<dbReference type="Pfam" id="PF06314">
    <property type="entry name" value="ADC"/>
    <property type="match status" value="1"/>
</dbReference>
<protein>
    <submittedName>
        <fullName evidence="1">Acetoacetate decarboxylase family protein</fullName>
    </submittedName>
</protein>
<evidence type="ECO:0000313" key="2">
    <source>
        <dbReference type="Proteomes" id="UP001601992"/>
    </source>
</evidence>
<proteinExistence type="predicted"/>
<evidence type="ECO:0000313" key="1">
    <source>
        <dbReference type="EMBL" id="MFF3573379.1"/>
    </source>
</evidence>
<dbReference type="InterPro" id="IPR010451">
    <property type="entry name" value="Acetoacetate_decarboxylase"/>
</dbReference>
<dbReference type="InterPro" id="IPR023375">
    <property type="entry name" value="ADC_dom_sf"/>
</dbReference>
<dbReference type="RefSeq" id="WP_040830045.1">
    <property type="nucleotide sequence ID" value="NZ_JBIAQY010000018.1"/>
</dbReference>
<accession>A0ABW6SDV3</accession>
<dbReference type="EMBL" id="JBIAQY010000018">
    <property type="protein sequence ID" value="MFF3573379.1"/>
    <property type="molecule type" value="Genomic_DNA"/>
</dbReference>
<sequence length="282" mass="31560">MRGFVRTEEEVRNIENFLAPSRFVGEELVVDFETTWEFARENLPPVFEPIGDKAAGTAKAYAEIAQFDGAYCGPMDCAIVALHATYEGVEGFWHLIQLISGELPVIIGRELWGETKKFGTSRIYKDGVSFFGTSERLGHTVFELEAEITGEEQAPKVVNTHGFDIKMFPGSNGSGLEYPPRLNIWDVGLDYSTYRVGTGSITWGAAPWDPVWSIPISSTGDAHYANYAITNPLGRQIDLEDPDNVYSRFLWGRSYDDPTLYPITKRWRGQDQLNQPPVLPAP</sequence>
<comment type="caution">
    <text evidence="1">The sequence shown here is derived from an EMBL/GenBank/DDBJ whole genome shotgun (WGS) entry which is preliminary data.</text>
</comment>
<dbReference type="SUPFAM" id="SSF160104">
    <property type="entry name" value="Acetoacetate decarboxylase-like"/>
    <property type="match status" value="1"/>
</dbReference>
<dbReference type="Proteomes" id="UP001601992">
    <property type="component" value="Unassembled WGS sequence"/>
</dbReference>
<keyword evidence="2" id="KW-1185">Reference proteome</keyword>
<organism evidence="1 2">
    <name type="scientific">Nocardia jiangxiensis</name>
    <dbReference type="NCBI Taxonomy" id="282685"/>
    <lineage>
        <taxon>Bacteria</taxon>
        <taxon>Bacillati</taxon>
        <taxon>Actinomycetota</taxon>
        <taxon>Actinomycetes</taxon>
        <taxon>Mycobacteriales</taxon>
        <taxon>Nocardiaceae</taxon>
        <taxon>Nocardia</taxon>
    </lineage>
</organism>
<reference evidence="1 2" key="1">
    <citation type="submission" date="2024-10" db="EMBL/GenBank/DDBJ databases">
        <title>The Natural Products Discovery Center: Release of the First 8490 Sequenced Strains for Exploring Actinobacteria Biosynthetic Diversity.</title>
        <authorList>
            <person name="Kalkreuter E."/>
            <person name="Kautsar S.A."/>
            <person name="Yang D."/>
            <person name="Bader C.D."/>
            <person name="Teijaro C.N."/>
            <person name="Fluegel L."/>
            <person name="Davis C.M."/>
            <person name="Simpson J.R."/>
            <person name="Lauterbach L."/>
            <person name="Steele A.D."/>
            <person name="Gui C."/>
            <person name="Meng S."/>
            <person name="Li G."/>
            <person name="Viehrig K."/>
            <person name="Ye F."/>
            <person name="Su P."/>
            <person name="Kiefer A.F."/>
            <person name="Nichols A."/>
            <person name="Cepeda A.J."/>
            <person name="Yan W."/>
            <person name="Fan B."/>
            <person name="Jiang Y."/>
            <person name="Adhikari A."/>
            <person name="Zheng C.-J."/>
            <person name="Schuster L."/>
            <person name="Cowan T.M."/>
            <person name="Smanski M.J."/>
            <person name="Chevrette M.G."/>
            <person name="De Carvalho L.P.S."/>
            <person name="Shen B."/>
        </authorList>
    </citation>
    <scope>NUCLEOTIDE SEQUENCE [LARGE SCALE GENOMIC DNA]</scope>
    <source>
        <strain evidence="1 2">NPDC002593</strain>
    </source>
</reference>
<dbReference type="Gene3D" id="2.40.400.10">
    <property type="entry name" value="Acetoacetate decarboxylase-like"/>
    <property type="match status" value="1"/>
</dbReference>
<gene>
    <name evidence="1" type="ORF">ACFYXQ_37030</name>
</gene>
<name>A0ABW6SDV3_9NOCA</name>